<reference evidence="2 3" key="1">
    <citation type="submission" date="2024-02" db="EMBL/GenBank/DDBJ databases">
        <title>Seven novel Bacillus-like species.</title>
        <authorList>
            <person name="Liu G."/>
        </authorList>
    </citation>
    <scope>NUCLEOTIDE SEQUENCE [LARGE SCALE GENOMIC DNA]</scope>
    <source>
        <strain evidence="2 3">FJAT-52991</strain>
    </source>
</reference>
<feature type="transmembrane region" description="Helical" evidence="1">
    <location>
        <begin position="7"/>
        <end position="25"/>
    </location>
</feature>
<gene>
    <name evidence="2" type="ORF">WDJ61_15180</name>
</gene>
<accession>A0ABZ2N4N0</accession>
<proteinExistence type="predicted"/>
<dbReference type="Proteomes" id="UP001387364">
    <property type="component" value="Chromosome"/>
</dbReference>
<protein>
    <submittedName>
        <fullName evidence="2">Uncharacterized protein</fullName>
    </submittedName>
</protein>
<organism evidence="2 3">
    <name type="scientific">Bacillus kandeliae</name>
    <dbReference type="NCBI Taxonomy" id="3129297"/>
    <lineage>
        <taxon>Bacteria</taxon>
        <taxon>Bacillati</taxon>
        <taxon>Bacillota</taxon>
        <taxon>Bacilli</taxon>
        <taxon>Bacillales</taxon>
        <taxon>Bacillaceae</taxon>
        <taxon>Bacillus</taxon>
    </lineage>
</organism>
<evidence type="ECO:0000313" key="3">
    <source>
        <dbReference type="Proteomes" id="UP001387364"/>
    </source>
</evidence>
<sequence length="106" mass="12092">MQIYSLSSFIFALIGAMFVELSLVLENFVEYVFAIGLLFLSGGILVSVGAVRNRETGWLKWGAVVIFFLILLLVVLLAPFHFVRLLVWVKNWPIFEMMERMFAGQS</sequence>
<evidence type="ECO:0000313" key="2">
    <source>
        <dbReference type="EMBL" id="WXB92554.1"/>
    </source>
</evidence>
<keyword evidence="3" id="KW-1185">Reference proteome</keyword>
<keyword evidence="1" id="KW-0812">Transmembrane</keyword>
<keyword evidence="1" id="KW-1133">Transmembrane helix</keyword>
<name>A0ABZ2N4N0_9BACI</name>
<feature type="transmembrane region" description="Helical" evidence="1">
    <location>
        <begin position="63"/>
        <end position="83"/>
    </location>
</feature>
<evidence type="ECO:0000256" key="1">
    <source>
        <dbReference type="SAM" id="Phobius"/>
    </source>
</evidence>
<keyword evidence="1" id="KW-0472">Membrane</keyword>
<dbReference type="RefSeq" id="WP_338751170.1">
    <property type="nucleotide sequence ID" value="NZ_CP147404.1"/>
</dbReference>
<dbReference type="EMBL" id="CP147404">
    <property type="protein sequence ID" value="WXB92554.1"/>
    <property type="molecule type" value="Genomic_DNA"/>
</dbReference>
<feature type="transmembrane region" description="Helical" evidence="1">
    <location>
        <begin position="31"/>
        <end position="51"/>
    </location>
</feature>